<dbReference type="Pfam" id="PF04685">
    <property type="entry name" value="DUF608"/>
    <property type="match status" value="2"/>
</dbReference>
<dbReference type="SUPFAM" id="SSF48208">
    <property type="entry name" value="Six-hairpin glycosidases"/>
    <property type="match status" value="2"/>
</dbReference>
<dbReference type="Proteomes" id="UP000275408">
    <property type="component" value="Unassembled WGS sequence"/>
</dbReference>
<protein>
    <recommendedName>
        <fullName evidence="5">Glycosyl-hydrolase family 116 catalytic region domain-containing protein</fullName>
    </recommendedName>
</protein>
<name>A0A3M6U7B3_POCDA</name>
<reference evidence="3 4" key="1">
    <citation type="journal article" date="2018" name="Sci. Rep.">
        <title>Comparative analysis of the Pocillopora damicornis genome highlights role of immune system in coral evolution.</title>
        <authorList>
            <person name="Cunning R."/>
            <person name="Bay R.A."/>
            <person name="Gillette P."/>
            <person name="Baker A.C."/>
            <person name="Traylor-Knowles N."/>
        </authorList>
    </citation>
    <scope>NUCLEOTIDE SEQUENCE [LARGE SCALE GENOMIC DNA]</scope>
    <source>
        <strain evidence="3">RSMAS</strain>
        <tissue evidence="3">Whole animal</tissue>
    </source>
</reference>
<evidence type="ECO:0008006" key="5">
    <source>
        <dbReference type="Google" id="ProtNLM"/>
    </source>
</evidence>
<dbReference type="InterPro" id="IPR024462">
    <property type="entry name" value="GH116_N"/>
</dbReference>
<dbReference type="PANTHER" id="PTHR12654:SF4">
    <property type="entry name" value="PB1 DOMAIN-CONTAINING PROTEIN"/>
    <property type="match status" value="1"/>
</dbReference>
<dbReference type="InterPro" id="IPR008928">
    <property type="entry name" value="6-hairpin_glycosidase_sf"/>
</dbReference>
<sequence length="1112" mass="124723">MEGKLDLKLNVVDENGCELTDKKPYLYQTTDTVRWKEVAQWVKDKLSITCSLAFSYFDDEVPSYDITDPNVVSAVDVLSDEVPVQVHLEAFNPCVPLDSKNSGIPVVVLNYTVTNSSKDAAKVSLLGSLQNIAGWNGQTPITSEVACDGYGGNINSLLQTRYVNWSQGYFGINDPNTQFYIGNQYCKFWKNINEVLYYTTANLESLTLLTRVFRNAMFDSTLPWQMVDSAAGRLSVVRSPTCMWLADGNLYGFEGCNKVGGCSKVGGCCPLNCTHVFNYEMAIAKCFPDLERTMRVVDLKEQIAPNAIIPRTTVPLELRRWWSFWPNYTDVDPASTTICVDGEIGTVLKTYREVLQGAPQKWFDGLWPAVKKIMARWMGELDSGDGLIRAPQPNTYDTCFYGELADEYSARFKLGSANLDKACYTNGKWYTQVLDPKNPKAEIADGTFIDCLLGQWWANVLQLGDILPKEHVMSTLEYIYSSNHVDSFNPADQNPRKFFDQRDAGLYICRWPGSPPENPFRYSSEGAWTSLEYEFAQLCLNQLMVSTALDVLTDTREKYDGTRRSPWNEIECGDHYIRPMAAFTFFEFASGQTWKLSEVGNPLISLGFAPRINPSDFCGFFITATAWGQFKQEGDKEMRDGTAELCVHHGELSLSQFTLKSRASSALARMAGGSDELLVTTVAQDAEQLSITFDSCGILLKAGESLHVLQGATQEWFNGLWPAVKKIMARWMEELDSGDGLIRTPQPNTYDICFYGVNTFTCCLYHCALRAAEEMAILQKESDLADEYSARFKLGSVNLDKACYTNGKWYTQVLDPENPKEEIADGTFIDCLLGQWWANVLQLGDILPKEHVMSTLENIYSRNHVDSFNPADQNPRKFFDQRDAGLYICRWPESPPEDPFRHSSEGAWTGLEYEYAQLCLNQSMVSTALSVLTDTREKYDGTRRSPWNEIECGDHYVRPMAAFTFFEFASGQTWKLSEVGDPLISLGFAPRINPSDFCGFFITATAWGQFKQKGDEEMRDGTAELCVHHGELRLSQLTLKSRASSALARMAGGINELLVTTVAQNAEQLSIDFDSCGILFKAGESLHVTLSDFNPVIHACTEMVSVQHNVGE</sequence>
<feature type="domain" description="Glycosyl-hydrolase family 116 catalytic region" evidence="1">
    <location>
        <begin position="406"/>
        <end position="583"/>
    </location>
</feature>
<dbReference type="Gene3D" id="1.50.10.10">
    <property type="match status" value="1"/>
</dbReference>
<dbReference type="InterPro" id="IPR012341">
    <property type="entry name" value="6hp_glycosidase-like_sf"/>
</dbReference>
<feature type="domain" description="Glycosyl-hydrolase family 116 catalytic region" evidence="1">
    <location>
        <begin position="713"/>
        <end position="963"/>
    </location>
</feature>
<dbReference type="OrthoDB" id="6019999at2759"/>
<proteinExistence type="predicted"/>
<dbReference type="EMBL" id="RCHS01002104">
    <property type="protein sequence ID" value="RMX49545.1"/>
    <property type="molecule type" value="Genomic_DNA"/>
</dbReference>
<comment type="caution">
    <text evidence="3">The sequence shown here is derived from an EMBL/GenBank/DDBJ whole genome shotgun (WGS) entry which is preliminary data.</text>
</comment>
<feature type="domain" description="Glycosyl-hydrolase family 116 N-terminal" evidence="2">
    <location>
        <begin position="79"/>
        <end position="146"/>
    </location>
</feature>
<dbReference type="AlphaFoldDB" id="A0A3M6U7B3"/>
<gene>
    <name evidence="3" type="ORF">pdam_00017452</name>
</gene>
<dbReference type="PANTHER" id="PTHR12654">
    <property type="entry name" value="BILE ACID BETA-GLUCOSIDASE-RELATED"/>
    <property type="match status" value="1"/>
</dbReference>
<accession>A0A3M6U7B3</accession>
<feature type="non-terminal residue" evidence="3">
    <location>
        <position position="1112"/>
    </location>
</feature>
<dbReference type="STRING" id="46731.A0A3M6U7B3"/>
<evidence type="ECO:0000313" key="3">
    <source>
        <dbReference type="EMBL" id="RMX49545.1"/>
    </source>
</evidence>
<dbReference type="Pfam" id="PF12215">
    <property type="entry name" value="Glyco_hydr_116N"/>
    <property type="match status" value="1"/>
</dbReference>
<keyword evidence="4" id="KW-1185">Reference proteome</keyword>
<evidence type="ECO:0000259" key="1">
    <source>
        <dbReference type="Pfam" id="PF04685"/>
    </source>
</evidence>
<evidence type="ECO:0000313" key="4">
    <source>
        <dbReference type="Proteomes" id="UP000275408"/>
    </source>
</evidence>
<dbReference type="GO" id="GO:0008422">
    <property type="term" value="F:beta-glucosidase activity"/>
    <property type="evidence" value="ECO:0007669"/>
    <property type="project" value="TreeGrafter"/>
</dbReference>
<evidence type="ECO:0000259" key="2">
    <source>
        <dbReference type="Pfam" id="PF12215"/>
    </source>
</evidence>
<organism evidence="3 4">
    <name type="scientific">Pocillopora damicornis</name>
    <name type="common">Cauliflower coral</name>
    <name type="synonym">Millepora damicornis</name>
    <dbReference type="NCBI Taxonomy" id="46731"/>
    <lineage>
        <taxon>Eukaryota</taxon>
        <taxon>Metazoa</taxon>
        <taxon>Cnidaria</taxon>
        <taxon>Anthozoa</taxon>
        <taxon>Hexacorallia</taxon>
        <taxon>Scleractinia</taxon>
        <taxon>Astrocoeniina</taxon>
        <taxon>Pocilloporidae</taxon>
        <taxon>Pocillopora</taxon>
    </lineage>
</organism>
<dbReference type="InterPro" id="IPR006775">
    <property type="entry name" value="GH116_catalytic"/>
</dbReference>
<dbReference type="GO" id="GO:0005975">
    <property type="term" value="P:carbohydrate metabolic process"/>
    <property type="evidence" value="ECO:0007669"/>
    <property type="project" value="InterPro"/>
</dbReference>
<dbReference type="InterPro" id="IPR052566">
    <property type="entry name" value="Non-lysos_glucosylceramidase"/>
</dbReference>